<organism evidence="1 2">
    <name type="scientific">Hymenobacter glaciei</name>
    <dbReference type="NCBI Taxonomy" id="877209"/>
    <lineage>
        <taxon>Bacteria</taxon>
        <taxon>Pseudomonadati</taxon>
        <taxon>Bacteroidota</taxon>
        <taxon>Cytophagia</taxon>
        <taxon>Cytophagales</taxon>
        <taxon>Hymenobacteraceae</taxon>
        <taxon>Hymenobacter</taxon>
    </lineage>
</organism>
<dbReference type="Proteomes" id="UP001501469">
    <property type="component" value="Unassembled WGS sequence"/>
</dbReference>
<name>A0ABP7TLR0_9BACT</name>
<accession>A0ABP7TLR0</accession>
<dbReference type="RefSeq" id="WP_345051047.1">
    <property type="nucleotide sequence ID" value="NZ_BAABDK010000010.1"/>
</dbReference>
<comment type="caution">
    <text evidence="1">The sequence shown here is derived from an EMBL/GenBank/DDBJ whole genome shotgun (WGS) entry which is preliminary data.</text>
</comment>
<evidence type="ECO:0000313" key="1">
    <source>
        <dbReference type="EMBL" id="GAA4027973.1"/>
    </source>
</evidence>
<evidence type="ECO:0000313" key="2">
    <source>
        <dbReference type="Proteomes" id="UP001501469"/>
    </source>
</evidence>
<proteinExistence type="predicted"/>
<sequence>MFGSTKVGHMAQILSTALLGQVAGNELVPPDPDKIESYGHLIIQVLVGIVTIWATIRKALQKPETVVKGPAVVLPPLPVDDGRAE</sequence>
<keyword evidence="2" id="KW-1185">Reference proteome</keyword>
<reference evidence="2" key="1">
    <citation type="journal article" date="2019" name="Int. J. Syst. Evol. Microbiol.">
        <title>The Global Catalogue of Microorganisms (GCM) 10K type strain sequencing project: providing services to taxonomists for standard genome sequencing and annotation.</title>
        <authorList>
            <consortium name="The Broad Institute Genomics Platform"/>
            <consortium name="The Broad Institute Genome Sequencing Center for Infectious Disease"/>
            <person name="Wu L."/>
            <person name="Ma J."/>
        </authorList>
    </citation>
    <scope>NUCLEOTIDE SEQUENCE [LARGE SCALE GENOMIC DNA]</scope>
    <source>
        <strain evidence="2">JCM 17225</strain>
    </source>
</reference>
<protein>
    <submittedName>
        <fullName evidence="1">Uncharacterized protein</fullName>
    </submittedName>
</protein>
<dbReference type="EMBL" id="BAABDK010000010">
    <property type="protein sequence ID" value="GAA4027973.1"/>
    <property type="molecule type" value="Genomic_DNA"/>
</dbReference>
<gene>
    <name evidence="1" type="ORF">GCM10022409_10000</name>
</gene>